<gene>
    <name evidence="4" type="ORF">SAMN02983006_01100</name>
</gene>
<evidence type="ECO:0000256" key="2">
    <source>
        <dbReference type="ARBA" id="ARBA00022801"/>
    </source>
</evidence>
<protein>
    <submittedName>
        <fullName evidence="4">HIRAN domain</fullName>
    </submittedName>
</protein>
<dbReference type="RefSeq" id="WP_089860813.1">
    <property type="nucleotide sequence ID" value="NZ_FOTI01000011.1"/>
</dbReference>
<dbReference type="Proteomes" id="UP000199006">
    <property type="component" value="Unassembled WGS sequence"/>
</dbReference>
<organism evidence="4 5">
    <name type="scientific">Halanaerobium salsuginis</name>
    <dbReference type="NCBI Taxonomy" id="29563"/>
    <lineage>
        <taxon>Bacteria</taxon>
        <taxon>Bacillati</taxon>
        <taxon>Bacillota</taxon>
        <taxon>Clostridia</taxon>
        <taxon>Halanaerobiales</taxon>
        <taxon>Halanaerobiaceae</taxon>
        <taxon>Halanaerobium</taxon>
    </lineage>
</organism>
<keyword evidence="5" id="KW-1185">Reference proteome</keyword>
<dbReference type="Gene3D" id="3.30.70.2330">
    <property type="match status" value="1"/>
</dbReference>
<dbReference type="Pfam" id="PF08797">
    <property type="entry name" value="HIRAN"/>
    <property type="match status" value="1"/>
</dbReference>
<evidence type="ECO:0000313" key="4">
    <source>
        <dbReference type="EMBL" id="SFL41792.1"/>
    </source>
</evidence>
<sequence>MVIKKHNNELLVVWKDPITRNRIVIGRLWKRDAKYYFKYIHTEENERGSIEIAVKMGYQPIKIFENIYKIYKANNLFAPFLNRLSGQDRKNKPFDQLRETGGRLSTDTLEFIEPINEIKKERKVKFNIAGWRHYQGDQIIDNISPDDSLLLKLEDDNLYDNHAIEIWTKDSKYKLGYVPAVYSRYIDQSVKENKYEAIIKEISPNASSDEKVKIEFCGEMVKPVISKEKVVIV</sequence>
<proteinExistence type="predicted"/>
<keyword evidence="2" id="KW-0378">Hydrolase</keyword>
<evidence type="ECO:0000259" key="3">
    <source>
        <dbReference type="SMART" id="SM00910"/>
    </source>
</evidence>
<dbReference type="GO" id="GO:0016818">
    <property type="term" value="F:hydrolase activity, acting on acid anhydrides, in phosphorus-containing anhydrides"/>
    <property type="evidence" value="ECO:0007669"/>
    <property type="project" value="InterPro"/>
</dbReference>
<dbReference type="InterPro" id="IPR014905">
    <property type="entry name" value="HIRAN"/>
</dbReference>
<dbReference type="AlphaFoldDB" id="A0A1I4HHY3"/>
<feature type="domain" description="HIRAN" evidence="3">
    <location>
        <begin position="123"/>
        <end position="220"/>
    </location>
</feature>
<dbReference type="GO" id="GO:0008270">
    <property type="term" value="F:zinc ion binding"/>
    <property type="evidence" value="ECO:0007669"/>
    <property type="project" value="InterPro"/>
</dbReference>
<dbReference type="SMART" id="SM00910">
    <property type="entry name" value="HIRAN"/>
    <property type="match status" value="1"/>
</dbReference>
<dbReference type="OrthoDB" id="46144at2"/>
<keyword evidence="1" id="KW-0479">Metal-binding</keyword>
<accession>A0A1I4HHY3</accession>
<evidence type="ECO:0000313" key="5">
    <source>
        <dbReference type="Proteomes" id="UP000199006"/>
    </source>
</evidence>
<evidence type="ECO:0000256" key="1">
    <source>
        <dbReference type="ARBA" id="ARBA00022723"/>
    </source>
</evidence>
<dbReference type="GO" id="GO:0003676">
    <property type="term" value="F:nucleic acid binding"/>
    <property type="evidence" value="ECO:0007669"/>
    <property type="project" value="InterPro"/>
</dbReference>
<reference evidence="4 5" key="1">
    <citation type="submission" date="2016-10" db="EMBL/GenBank/DDBJ databases">
        <authorList>
            <person name="de Groot N.N."/>
        </authorList>
    </citation>
    <scope>NUCLEOTIDE SEQUENCE [LARGE SCALE GENOMIC DNA]</scope>
    <source>
        <strain evidence="4 5">ATCC 51327</strain>
    </source>
</reference>
<dbReference type="EMBL" id="FOTI01000011">
    <property type="protein sequence ID" value="SFL41792.1"/>
    <property type="molecule type" value="Genomic_DNA"/>
</dbReference>
<dbReference type="STRING" id="29563.SAMN02983006_01100"/>
<name>A0A1I4HHY3_9FIRM</name>